<evidence type="ECO:0000313" key="8">
    <source>
        <dbReference type="Proteomes" id="UP001242480"/>
    </source>
</evidence>
<accession>A0ABU0JMW1</accession>
<feature type="compositionally biased region" description="Basic and acidic residues" evidence="5">
    <location>
        <begin position="241"/>
        <end position="254"/>
    </location>
</feature>
<organism evidence="7 8">
    <name type="scientific">Labrys wisconsinensis</name>
    <dbReference type="NCBI Taxonomy" id="425677"/>
    <lineage>
        <taxon>Bacteria</taxon>
        <taxon>Pseudomonadati</taxon>
        <taxon>Pseudomonadota</taxon>
        <taxon>Alphaproteobacteria</taxon>
        <taxon>Hyphomicrobiales</taxon>
        <taxon>Xanthobacteraceae</taxon>
        <taxon>Labrys</taxon>
    </lineage>
</organism>
<proteinExistence type="inferred from homology"/>
<dbReference type="GO" id="GO:0032259">
    <property type="term" value="P:methylation"/>
    <property type="evidence" value="ECO:0007669"/>
    <property type="project" value="UniProtKB-KW"/>
</dbReference>
<dbReference type="InterPro" id="IPR029028">
    <property type="entry name" value="Alpha/beta_knot_MTases"/>
</dbReference>
<dbReference type="InterPro" id="IPR001537">
    <property type="entry name" value="SpoU_MeTrfase"/>
</dbReference>
<feature type="region of interest" description="Disordered" evidence="5">
    <location>
        <begin position="233"/>
        <end position="260"/>
    </location>
</feature>
<dbReference type="EMBL" id="JAUSVX010000027">
    <property type="protein sequence ID" value="MDQ0474856.1"/>
    <property type="molecule type" value="Genomic_DNA"/>
</dbReference>
<protein>
    <submittedName>
        <fullName evidence="7">tRNA/rRNA methyltransferase</fullName>
        <ecNumber evidence="7">2.1.1.-</ecNumber>
    </submittedName>
</protein>
<reference evidence="7 8" key="1">
    <citation type="submission" date="2023-07" db="EMBL/GenBank/DDBJ databases">
        <title>Genomic Encyclopedia of Type Strains, Phase IV (KMG-IV): sequencing the most valuable type-strain genomes for metagenomic binning, comparative biology and taxonomic classification.</title>
        <authorList>
            <person name="Goeker M."/>
        </authorList>
    </citation>
    <scope>NUCLEOTIDE SEQUENCE [LARGE SCALE GENOMIC DNA]</scope>
    <source>
        <strain evidence="7 8">DSM 19619</strain>
    </source>
</reference>
<evidence type="ECO:0000256" key="1">
    <source>
        <dbReference type="ARBA" id="ARBA00007228"/>
    </source>
</evidence>
<dbReference type="Gene3D" id="3.40.1280.10">
    <property type="match status" value="1"/>
</dbReference>
<name>A0ABU0JMW1_9HYPH</name>
<dbReference type="GO" id="GO:0008168">
    <property type="term" value="F:methyltransferase activity"/>
    <property type="evidence" value="ECO:0007669"/>
    <property type="project" value="UniProtKB-KW"/>
</dbReference>
<keyword evidence="3 7" id="KW-0808">Transferase</keyword>
<dbReference type="PANTHER" id="PTHR42786:SF7">
    <property type="entry name" value="TRNA_RRNA METHYLTRANSFERASE SPOU TYPE DOMAIN-CONTAINING PROTEIN"/>
    <property type="match status" value="1"/>
</dbReference>
<keyword evidence="4" id="KW-0949">S-adenosyl-L-methionine</keyword>
<keyword evidence="8" id="KW-1185">Reference proteome</keyword>
<evidence type="ECO:0000256" key="3">
    <source>
        <dbReference type="ARBA" id="ARBA00022679"/>
    </source>
</evidence>
<feature type="domain" description="tRNA/rRNA methyltransferase SpoU type" evidence="6">
    <location>
        <begin position="2"/>
        <end position="151"/>
    </location>
</feature>
<dbReference type="Proteomes" id="UP001242480">
    <property type="component" value="Unassembled WGS sequence"/>
</dbReference>
<dbReference type="Pfam" id="PF00588">
    <property type="entry name" value="SpoU_methylase"/>
    <property type="match status" value="1"/>
</dbReference>
<evidence type="ECO:0000259" key="6">
    <source>
        <dbReference type="Pfam" id="PF00588"/>
    </source>
</evidence>
<keyword evidence="2 7" id="KW-0489">Methyltransferase</keyword>
<evidence type="ECO:0000256" key="5">
    <source>
        <dbReference type="SAM" id="MobiDB-lite"/>
    </source>
</evidence>
<dbReference type="InterPro" id="IPR029026">
    <property type="entry name" value="tRNA_m1G_MTases_N"/>
</dbReference>
<evidence type="ECO:0000256" key="4">
    <source>
        <dbReference type="ARBA" id="ARBA00022691"/>
    </source>
</evidence>
<comment type="similarity">
    <text evidence="1">Belongs to the class IV-like SAM-binding methyltransferase superfamily. RNA methyltransferase TrmH family.</text>
</comment>
<sequence>MVILVRPQLAENIGMCARAMLNFGLTEMRLVAPRDGWPKKGARQASSGAASVLDGATLFETVQEAIADLNRVYATTARERGQTKPFFAADEAAAEMRTLTEGGSRVGVLFGPERMGLSNDDVGLADAVISFPVNPEFSSINLAQSVLLVGYEWWKLVSGGRAPIAPTRVSPPAERRHLLSFFDYLERELDATGFLTPAEKRPLMVRNLRNIWHRLAMTEQDVQTMRGVVAALVTGRRGGRSGRERQDPEPRDESSEGSPD</sequence>
<evidence type="ECO:0000313" key="7">
    <source>
        <dbReference type="EMBL" id="MDQ0474856.1"/>
    </source>
</evidence>
<dbReference type="Gene3D" id="1.10.8.590">
    <property type="match status" value="1"/>
</dbReference>
<evidence type="ECO:0000256" key="2">
    <source>
        <dbReference type="ARBA" id="ARBA00022603"/>
    </source>
</evidence>
<comment type="caution">
    <text evidence="7">The sequence shown here is derived from an EMBL/GenBank/DDBJ whole genome shotgun (WGS) entry which is preliminary data.</text>
</comment>
<dbReference type="PANTHER" id="PTHR42786">
    <property type="entry name" value="TRNA/RRNA METHYLTRANSFERASE"/>
    <property type="match status" value="1"/>
</dbReference>
<dbReference type="SUPFAM" id="SSF75217">
    <property type="entry name" value="alpha/beta knot"/>
    <property type="match status" value="1"/>
</dbReference>
<dbReference type="InterPro" id="IPR004384">
    <property type="entry name" value="RNA_MeTrfase_TrmJ/LasT"/>
</dbReference>
<dbReference type="CDD" id="cd18093">
    <property type="entry name" value="SpoU-like_TrmJ"/>
    <property type="match status" value="1"/>
</dbReference>
<dbReference type="PIRSF" id="PIRSF004808">
    <property type="entry name" value="LasT"/>
    <property type="match status" value="1"/>
</dbReference>
<dbReference type="EC" id="2.1.1.-" evidence="7"/>
<gene>
    <name evidence="7" type="ORF">QO011_007898</name>
</gene>